<keyword evidence="1" id="KW-0732">Signal</keyword>
<gene>
    <name evidence="2" type="ORF">BDZ85DRAFT_132805</name>
</gene>
<keyword evidence="3" id="KW-1185">Reference proteome</keyword>
<feature type="signal peptide" evidence="1">
    <location>
        <begin position="1"/>
        <end position="25"/>
    </location>
</feature>
<accession>A0A6A6G7T7</accession>
<dbReference type="EMBL" id="ML992509">
    <property type="protein sequence ID" value="KAF2221724.1"/>
    <property type="molecule type" value="Genomic_DNA"/>
</dbReference>
<sequence length="86" mass="9567">MRPCSFFSAACLMAWHVCPFDSTTACDTAAVRNGHAGSLFSCPMLMCTLPLLLWFQFHQALNADAANSRSVVRNNIRSSFWGYQSE</sequence>
<evidence type="ECO:0000256" key="1">
    <source>
        <dbReference type="SAM" id="SignalP"/>
    </source>
</evidence>
<dbReference type="AlphaFoldDB" id="A0A6A6G7T7"/>
<protein>
    <recommendedName>
        <fullName evidence="4">Secreted protein</fullName>
    </recommendedName>
</protein>
<organism evidence="2 3">
    <name type="scientific">Elsinoe ampelina</name>
    <dbReference type="NCBI Taxonomy" id="302913"/>
    <lineage>
        <taxon>Eukaryota</taxon>
        <taxon>Fungi</taxon>
        <taxon>Dikarya</taxon>
        <taxon>Ascomycota</taxon>
        <taxon>Pezizomycotina</taxon>
        <taxon>Dothideomycetes</taxon>
        <taxon>Dothideomycetidae</taxon>
        <taxon>Myriangiales</taxon>
        <taxon>Elsinoaceae</taxon>
        <taxon>Elsinoe</taxon>
    </lineage>
</organism>
<reference evidence="3" key="1">
    <citation type="journal article" date="2020" name="Stud. Mycol.">
        <title>101 Dothideomycetes genomes: A test case for predicting lifestyles and emergence of pathogens.</title>
        <authorList>
            <person name="Haridas S."/>
            <person name="Albert R."/>
            <person name="Binder M."/>
            <person name="Bloem J."/>
            <person name="LaButti K."/>
            <person name="Salamov A."/>
            <person name="Andreopoulos B."/>
            <person name="Baker S."/>
            <person name="Barry K."/>
            <person name="Bills G."/>
            <person name="Bluhm B."/>
            <person name="Cannon C."/>
            <person name="Castanera R."/>
            <person name="Culley D."/>
            <person name="Daum C."/>
            <person name="Ezra D."/>
            <person name="Gonzalez J."/>
            <person name="Henrissat B."/>
            <person name="Kuo A."/>
            <person name="Liang C."/>
            <person name="Lipzen A."/>
            <person name="Lutzoni F."/>
            <person name="Magnuson J."/>
            <person name="Mondo S."/>
            <person name="Nolan M."/>
            <person name="Ohm R."/>
            <person name="Pangilinan J."/>
            <person name="Park H.-J."/>
            <person name="Ramirez L."/>
            <person name="Alfaro M."/>
            <person name="Sun H."/>
            <person name="Tritt A."/>
            <person name="Yoshinaga Y."/>
            <person name="Zwiers L.-H."/>
            <person name="Turgeon B."/>
            <person name="Goodwin S."/>
            <person name="Spatafora J."/>
            <person name="Crous P."/>
            <person name="Grigoriev I."/>
        </authorList>
    </citation>
    <scope>NUCLEOTIDE SEQUENCE [LARGE SCALE GENOMIC DNA]</scope>
    <source>
        <strain evidence="3">CECT 20119</strain>
    </source>
</reference>
<evidence type="ECO:0008006" key="4">
    <source>
        <dbReference type="Google" id="ProtNLM"/>
    </source>
</evidence>
<evidence type="ECO:0000313" key="2">
    <source>
        <dbReference type="EMBL" id="KAF2221724.1"/>
    </source>
</evidence>
<dbReference type="OrthoDB" id="10473641at2759"/>
<proteinExistence type="predicted"/>
<dbReference type="Proteomes" id="UP000799538">
    <property type="component" value="Unassembled WGS sequence"/>
</dbReference>
<evidence type="ECO:0000313" key="3">
    <source>
        <dbReference type="Proteomes" id="UP000799538"/>
    </source>
</evidence>
<feature type="chain" id="PRO_5025434235" description="Secreted protein" evidence="1">
    <location>
        <begin position="26"/>
        <end position="86"/>
    </location>
</feature>
<name>A0A6A6G7T7_9PEZI</name>